<feature type="region of interest" description="Disordered" evidence="1">
    <location>
        <begin position="1"/>
        <end position="25"/>
    </location>
</feature>
<protein>
    <submittedName>
        <fullName evidence="3">Uncharacterized protein isoform X2</fullName>
    </submittedName>
</protein>
<sequence length="110" mass="11765">MDRDRTSPSPSTLPESPGCNSPGSALLQGLKRVSSLLIDCRKTTGQSGTSRDGHEEDGDLISSSKNNGTHLNVVISVGGAYLLNFNHMLLTRQRSVSPGQNTSRNISRDI</sequence>
<dbReference type="GeneID" id="106601480"/>
<feature type="region of interest" description="Disordered" evidence="1">
    <location>
        <begin position="42"/>
        <end position="67"/>
    </location>
</feature>
<reference evidence="3" key="1">
    <citation type="submission" date="2025-08" db="UniProtKB">
        <authorList>
            <consortium name="RefSeq"/>
        </authorList>
    </citation>
    <scope>IDENTIFICATION</scope>
</reference>
<keyword evidence="2" id="KW-1185">Reference proteome</keyword>
<accession>A0ABM3EKW1</accession>
<evidence type="ECO:0000313" key="3">
    <source>
        <dbReference type="RefSeq" id="XP_045571703.1"/>
    </source>
</evidence>
<dbReference type="RefSeq" id="XP_045571703.1">
    <property type="nucleotide sequence ID" value="XM_045715747.1"/>
</dbReference>
<dbReference type="Proteomes" id="UP001652741">
    <property type="component" value="Chromosome ssa03"/>
</dbReference>
<evidence type="ECO:0000313" key="2">
    <source>
        <dbReference type="Proteomes" id="UP001652741"/>
    </source>
</evidence>
<gene>
    <name evidence="3" type="primary">LOC106601480</name>
</gene>
<evidence type="ECO:0000256" key="1">
    <source>
        <dbReference type="SAM" id="MobiDB-lite"/>
    </source>
</evidence>
<name>A0ABM3EKW1_SALSA</name>
<feature type="compositionally biased region" description="Low complexity" evidence="1">
    <location>
        <begin position="7"/>
        <end position="17"/>
    </location>
</feature>
<proteinExistence type="predicted"/>
<organism evidence="2 3">
    <name type="scientific">Salmo salar</name>
    <name type="common">Atlantic salmon</name>
    <dbReference type="NCBI Taxonomy" id="8030"/>
    <lineage>
        <taxon>Eukaryota</taxon>
        <taxon>Metazoa</taxon>
        <taxon>Chordata</taxon>
        <taxon>Craniata</taxon>
        <taxon>Vertebrata</taxon>
        <taxon>Euteleostomi</taxon>
        <taxon>Actinopterygii</taxon>
        <taxon>Neopterygii</taxon>
        <taxon>Teleostei</taxon>
        <taxon>Protacanthopterygii</taxon>
        <taxon>Salmoniformes</taxon>
        <taxon>Salmonidae</taxon>
        <taxon>Salmoninae</taxon>
        <taxon>Salmo</taxon>
    </lineage>
</organism>